<evidence type="ECO:0000256" key="2">
    <source>
        <dbReference type="ARBA" id="ARBA00007703"/>
    </source>
</evidence>
<evidence type="ECO:0000256" key="3">
    <source>
        <dbReference type="ARBA" id="ARBA00022795"/>
    </source>
</evidence>
<keyword evidence="5" id="KW-1185">Reference proteome</keyword>
<proteinExistence type="inferred from homology"/>
<dbReference type="InterPro" id="IPR007809">
    <property type="entry name" value="FlgN-like"/>
</dbReference>
<protein>
    <submittedName>
        <fullName evidence="4">Putative Flagellar biosynthesis protein flgN</fullName>
    </submittedName>
</protein>
<comment type="function">
    <text evidence="1">Required for the efficient initiation of filament assembly.</text>
</comment>
<dbReference type="InterPro" id="IPR036679">
    <property type="entry name" value="FlgN-like_sf"/>
</dbReference>
<sequence>MASLTSLLEYQVQNAQSLSDLLELEKIAIANRIATDIEAIAKDKLALISLLQQTDRRISEHQDIEQLTSVQQYSDRVSHIQSIVHDCQQMNDINGEALQRAQLSFNKLNNLMQQSRGKIGMTYNADGQTHTISTLGTNIKA</sequence>
<reference evidence="4 5" key="1">
    <citation type="submission" date="2017-10" db="EMBL/GenBank/DDBJ databases">
        <authorList>
            <person name="Banno H."/>
            <person name="Chua N.-H."/>
        </authorList>
    </citation>
    <scope>NUCLEOTIDE SEQUENCE [LARGE SCALE GENOMIC DNA]</scope>
    <source>
        <strain evidence="4">Vibrio tapetis CECT4600</strain>
    </source>
</reference>
<evidence type="ECO:0000256" key="1">
    <source>
        <dbReference type="ARBA" id="ARBA00002397"/>
    </source>
</evidence>
<comment type="similarity">
    <text evidence="2">Belongs to the FlgN family.</text>
</comment>
<dbReference type="SUPFAM" id="SSF140566">
    <property type="entry name" value="FlgN-like"/>
    <property type="match status" value="1"/>
</dbReference>
<keyword evidence="4" id="KW-0282">Flagellum</keyword>
<keyword evidence="3" id="KW-1005">Bacterial flagellum biogenesis</keyword>
<keyword evidence="4" id="KW-0969">Cilium</keyword>
<dbReference type="Gene3D" id="1.20.58.300">
    <property type="entry name" value="FlgN-like"/>
    <property type="match status" value="1"/>
</dbReference>
<dbReference type="EMBL" id="LT960611">
    <property type="protein sequence ID" value="SON49348.1"/>
    <property type="molecule type" value="Genomic_DNA"/>
</dbReference>
<name>A0A2N8ZBT7_9VIBR</name>
<dbReference type="GO" id="GO:0044780">
    <property type="term" value="P:bacterial-type flagellum assembly"/>
    <property type="evidence" value="ECO:0007669"/>
    <property type="project" value="InterPro"/>
</dbReference>
<dbReference type="Pfam" id="PF05130">
    <property type="entry name" value="FlgN"/>
    <property type="match status" value="1"/>
</dbReference>
<keyword evidence="4" id="KW-0966">Cell projection</keyword>
<dbReference type="KEGG" id="vta:A1369"/>
<accession>A0A2N8ZBT7</accession>
<organism evidence="4 5">
    <name type="scientific">Vibrio tapetis subsp. tapetis</name>
    <dbReference type="NCBI Taxonomy" id="1671868"/>
    <lineage>
        <taxon>Bacteria</taxon>
        <taxon>Pseudomonadati</taxon>
        <taxon>Pseudomonadota</taxon>
        <taxon>Gammaproteobacteria</taxon>
        <taxon>Vibrionales</taxon>
        <taxon>Vibrionaceae</taxon>
        <taxon>Vibrio</taxon>
    </lineage>
</organism>
<dbReference type="OrthoDB" id="5900563at2"/>
<dbReference type="AlphaFoldDB" id="A0A2N8ZBT7"/>
<gene>
    <name evidence="4" type="ORF">VTAP4600_A1369</name>
</gene>
<evidence type="ECO:0000313" key="4">
    <source>
        <dbReference type="EMBL" id="SON49348.1"/>
    </source>
</evidence>
<dbReference type="RefSeq" id="WP_102522026.1">
    <property type="nucleotide sequence ID" value="NZ_LT960611.1"/>
</dbReference>
<evidence type="ECO:0000313" key="5">
    <source>
        <dbReference type="Proteomes" id="UP000235828"/>
    </source>
</evidence>
<dbReference type="Proteomes" id="UP000235828">
    <property type="component" value="Chromosome A"/>
</dbReference>